<dbReference type="Gene3D" id="3.40.50.300">
    <property type="entry name" value="P-loop containing nucleotide triphosphate hydrolases"/>
    <property type="match status" value="1"/>
</dbReference>
<dbReference type="RefSeq" id="WP_395822818.1">
    <property type="nucleotide sequence ID" value="NZ_CP043494.1"/>
</dbReference>
<dbReference type="GO" id="GO:0005524">
    <property type="term" value="F:ATP binding"/>
    <property type="evidence" value="ECO:0007669"/>
    <property type="project" value="UniProtKB-KW"/>
</dbReference>
<sequence>MDANDNAIVIRNVVKSFKRRTIGREYTTLKSELVRFLTRQRSKQQDRSALIESLRGIDLVVPRGKTMGILGRNGSGKSTLLKLITGIYSPTSGTIEVNGRISALLDLGAGFHPDFSGRENILINGIILGMSRAEVRARMDEIIAFSELGDFIDEPVRNYSSGMYMRLAFSVATFVDPEILIIDEILAVGDVHFTKKSFAKMNEFKQSGKTILLVTHDMHTVERWCDMAAWIDGGRIRKVGTPAEVVDEYRRAVALAEERSQSFVPPAMSPDGGALPEVNLTPQAPPVEISAVRLRDGRGAESEVLDTEDPLEVEIDFRTQGGVSDAGFEVSFTSKDGTQVYGTSTFVEGVQLPSPLPLTGSLRFRLARLGFTAGAYSVLVMARRREGEGISGAGISRAFTVQSAVADWGLVRPPHQWSVDPVSPTESLSTEPVAHARVS</sequence>
<gene>
    <name evidence="7" type="ORF">F0U60_21720</name>
</gene>
<dbReference type="CDD" id="cd10147">
    <property type="entry name" value="Wzt_C-like"/>
    <property type="match status" value="1"/>
</dbReference>
<dbReference type="PANTHER" id="PTHR46743">
    <property type="entry name" value="TEICHOIC ACIDS EXPORT ATP-BINDING PROTEIN TAGH"/>
    <property type="match status" value="1"/>
</dbReference>
<dbReference type="InterPro" id="IPR029439">
    <property type="entry name" value="Wzt_C"/>
</dbReference>
<evidence type="ECO:0000256" key="4">
    <source>
        <dbReference type="ARBA" id="ARBA00022840"/>
    </source>
</evidence>
<feature type="region of interest" description="Disordered" evidence="5">
    <location>
        <begin position="418"/>
        <end position="439"/>
    </location>
</feature>
<dbReference type="InterPro" id="IPR050683">
    <property type="entry name" value="Bact_Polysacc_Export_ATP-bd"/>
</dbReference>
<dbReference type="CDD" id="cd03220">
    <property type="entry name" value="ABC_KpsT_Wzt"/>
    <property type="match status" value="1"/>
</dbReference>
<accession>A0ABY9WRN2</accession>
<keyword evidence="4 7" id="KW-0067">ATP-binding</keyword>
<keyword evidence="8" id="KW-1185">Reference proteome</keyword>
<dbReference type="SUPFAM" id="SSF52540">
    <property type="entry name" value="P-loop containing nucleoside triphosphate hydrolases"/>
    <property type="match status" value="1"/>
</dbReference>
<dbReference type="Pfam" id="PF14524">
    <property type="entry name" value="Wzt_C"/>
    <property type="match status" value="1"/>
</dbReference>
<evidence type="ECO:0000313" key="7">
    <source>
        <dbReference type="EMBL" id="WNG46439.1"/>
    </source>
</evidence>
<dbReference type="EMBL" id="CP043494">
    <property type="protein sequence ID" value="WNG46439.1"/>
    <property type="molecule type" value="Genomic_DNA"/>
</dbReference>
<name>A0ABY9WRN2_9BACT</name>
<protein>
    <submittedName>
        <fullName evidence="7">ABC transporter ATP-binding protein</fullName>
    </submittedName>
</protein>
<evidence type="ECO:0000256" key="1">
    <source>
        <dbReference type="ARBA" id="ARBA00005417"/>
    </source>
</evidence>
<dbReference type="PANTHER" id="PTHR46743:SF2">
    <property type="entry name" value="TEICHOIC ACIDS EXPORT ATP-BINDING PROTEIN TAGH"/>
    <property type="match status" value="1"/>
</dbReference>
<reference evidence="7 8" key="1">
    <citation type="submission" date="2019-08" db="EMBL/GenBank/DDBJ databases">
        <title>Archangium and Cystobacter genomes.</title>
        <authorList>
            <person name="Chen I.-C.K."/>
            <person name="Wielgoss S."/>
        </authorList>
    </citation>
    <scope>NUCLEOTIDE SEQUENCE [LARGE SCALE GENOMIC DNA]</scope>
    <source>
        <strain evidence="7 8">Cbm 6</strain>
    </source>
</reference>
<evidence type="ECO:0000256" key="5">
    <source>
        <dbReference type="SAM" id="MobiDB-lite"/>
    </source>
</evidence>
<dbReference type="InterPro" id="IPR015860">
    <property type="entry name" value="ABC_transpr_TagH-like"/>
</dbReference>
<evidence type="ECO:0000256" key="2">
    <source>
        <dbReference type="ARBA" id="ARBA00022448"/>
    </source>
</evidence>
<dbReference type="PROSITE" id="PS50893">
    <property type="entry name" value="ABC_TRANSPORTER_2"/>
    <property type="match status" value="1"/>
</dbReference>
<evidence type="ECO:0000256" key="3">
    <source>
        <dbReference type="ARBA" id="ARBA00022741"/>
    </source>
</evidence>
<comment type="similarity">
    <text evidence="1">Belongs to the ABC transporter superfamily.</text>
</comment>
<dbReference type="InterPro" id="IPR027417">
    <property type="entry name" value="P-loop_NTPase"/>
</dbReference>
<dbReference type="Gene3D" id="2.70.50.60">
    <property type="entry name" value="abc- transporter (atp binding component) like domain"/>
    <property type="match status" value="1"/>
</dbReference>
<keyword evidence="3" id="KW-0547">Nucleotide-binding</keyword>
<dbReference type="Proteomes" id="UP001611383">
    <property type="component" value="Chromosome"/>
</dbReference>
<evidence type="ECO:0000259" key="6">
    <source>
        <dbReference type="PROSITE" id="PS50893"/>
    </source>
</evidence>
<keyword evidence="2" id="KW-0813">Transport</keyword>
<feature type="domain" description="ABC transporter" evidence="6">
    <location>
        <begin position="34"/>
        <end position="258"/>
    </location>
</feature>
<dbReference type="Pfam" id="PF00005">
    <property type="entry name" value="ABC_tran"/>
    <property type="match status" value="1"/>
</dbReference>
<organism evidence="7 8">
    <name type="scientific">Archangium minus</name>
    <dbReference type="NCBI Taxonomy" id="83450"/>
    <lineage>
        <taxon>Bacteria</taxon>
        <taxon>Pseudomonadati</taxon>
        <taxon>Myxococcota</taxon>
        <taxon>Myxococcia</taxon>
        <taxon>Myxococcales</taxon>
        <taxon>Cystobacterineae</taxon>
        <taxon>Archangiaceae</taxon>
        <taxon>Archangium</taxon>
    </lineage>
</organism>
<dbReference type="InterPro" id="IPR003439">
    <property type="entry name" value="ABC_transporter-like_ATP-bd"/>
</dbReference>
<proteinExistence type="inferred from homology"/>
<dbReference type="SMART" id="SM00382">
    <property type="entry name" value="AAA"/>
    <property type="match status" value="1"/>
</dbReference>
<evidence type="ECO:0000313" key="8">
    <source>
        <dbReference type="Proteomes" id="UP001611383"/>
    </source>
</evidence>
<dbReference type="InterPro" id="IPR003593">
    <property type="entry name" value="AAA+_ATPase"/>
</dbReference>